<feature type="compositionally biased region" description="Basic and acidic residues" evidence="1">
    <location>
        <begin position="153"/>
        <end position="168"/>
    </location>
</feature>
<evidence type="ECO:0000256" key="1">
    <source>
        <dbReference type="SAM" id="MobiDB-lite"/>
    </source>
</evidence>
<protein>
    <submittedName>
        <fullName evidence="2">Uncharacterized protein</fullName>
    </submittedName>
</protein>
<gene>
    <name evidence="2" type="ORF">Airi01_023390</name>
</gene>
<comment type="caution">
    <text evidence="2">The sequence shown here is derived from an EMBL/GenBank/DDBJ whole genome shotgun (WGS) entry which is preliminary data.</text>
</comment>
<reference evidence="2" key="1">
    <citation type="submission" date="2023-03" db="EMBL/GenBank/DDBJ databases">
        <title>Actinoallomurus iriomotensis NBRC 103681.</title>
        <authorList>
            <person name="Ichikawa N."/>
            <person name="Sato H."/>
            <person name="Tonouchi N."/>
        </authorList>
    </citation>
    <scope>NUCLEOTIDE SEQUENCE</scope>
    <source>
        <strain evidence="2">NBRC 103681</strain>
    </source>
</reference>
<accession>A0A9W6RHB8</accession>
<proteinExistence type="predicted"/>
<sequence length="177" mass="19841">MRHSGIADAAIIAVMADERCMHDMLPGQCGQRPCRDIPQGLVARVYVTEGGDVLHRSPDCRALREGQLKAARRGQQLHEPRSIDVIDALGADRAVCIQCFPDYVPEGTKLCWVRGDDGRWVPGLLTRWKHDADRWRGWVSYLAETGQVTTLKDQDDLRPREVGERPPRSGDSARYAP</sequence>
<evidence type="ECO:0000313" key="3">
    <source>
        <dbReference type="Proteomes" id="UP001165135"/>
    </source>
</evidence>
<evidence type="ECO:0000313" key="2">
    <source>
        <dbReference type="EMBL" id="GLY74072.1"/>
    </source>
</evidence>
<dbReference type="Proteomes" id="UP001165135">
    <property type="component" value="Unassembled WGS sequence"/>
</dbReference>
<dbReference type="AlphaFoldDB" id="A0A9W6RHB8"/>
<organism evidence="2 3">
    <name type="scientific">Actinoallomurus iriomotensis</name>
    <dbReference type="NCBI Taxonomy" id="478107"/>
    <lineage>
        <taxon>Bacteria</taxon>
        <taxon>Bacillati</taxon>
        <taxon>Actinomycetota</taxon>
        <taxon>Actinomycetes</taxon>
        <taxon>Streptosporangiales</taxon>
        <taxon>Thermomonosporaceae</taxon>
        <taxon>Actinoallomurus</taxon>
    </lineage>
</organism>
<name>A0A9W6RHB8_9ACTN</name>
<dbReference type="EMBL" id="BSTJ01000002">
    <property type="protein sequence ID" value="GLY74072.1"/>
    <property type="molecule type" value="Genomic_DNA"/>
</dbReference>
<feature type="region of interest" description="Disordered" evidence="1">
    <location>
        <begin position="153"/>
        <end position="177"/>
    </location>
</feature>